<proteinExistence type="inferred from homology"/>
<evidence type="ECO:0000256" key="1">
    <source>
        <dbReference type="ARBA" id="ARBA00007177"/>
    </source>
</evidence>
<dbReference type="InterPro" id="IPR002669">
    <property type="entry name" value="UreD"/>
</dbReference>
<sequence>MHNDLPESPAGPSAAEPFAGPGWCAHLQLDYERRDAGTVLARRHHSGPLVVQKALYPEGPGICHTVIVHPPGGIAGGDDLRLDIGLGAGTHAVFATPGATKWYKTPHAGACQTIQLTLGAQARLDWLPLENIVFEAARAEQRIEVTLGAGATAIGWDAVLLGRQASGERWTSGQWRSLMRLHDARGELLWVEQTVLDAADALRTSPAALDGFAVFATLWAVGPACTAELAETMAPALPYGPDLRAGVTCLPGNLLLLRVLGQRMEAVRQLLIEQWLRLRPLVHGTPGVPLRLWAT</sequence>
<keyword evidence="2 3" id="KW-0143">Chaperone</keyword>
<comment type="subcellular location">
    <subcellularLocation>
        <location evidence="3">Cytoplasm</location>
    </subcellularLocation>
</comment>
<dbReference type="AlphaFoldDB" id="A0A0G3ER14"/>
<dbReference type="GO" id="GO:0016151">
    <property type="term" value="F:nickel cation binding"/>
    <property type="evidence" value="ECO:0007669"/>
    <property type="project" value="UniProtKB-UniRule"/>
</dbReference>
<accession>A0A0G3ER14</accession>
<comment type="subunit">
    <text evidence="3">UreD, UreF and UreG form a complex that acts as a GTP-hydrolysis-dependent molecular chaperone, activating the urease apoprotein by helping to assemble the nickel containing metallocenter of UreC. The UreE protein probably delivers the nickel.</text>
</comment>
<keyword evidence="3" id="KW-0963">Cytoplasm</keyword>
<evidence type="ECO:0000256" key="3">
    <source>
        <dbReference type="HAMAP-Rule" id="MF_01384"/>
    </source>
</evidence>
<dbReference type="RefSeq" id="WP_047215418.1">
    <property type="nucleotide sequence ID" value="NZ_CP011568.3"/>
</dbReference>
<keyword evidence="5" id="KW-1185">Reference proteome</keyword>
<protein>
    <recommendedName>
        <fullName evidence="3">Urease accessory protein UreD</fullName>
    </recommendedName>
</protein>
<evidence type="ECO:0000256" key="2">
    <source>
        <dbReference type="ARBA" id="ARBA00023186"/>
    </source>
</evidence>
<evidence type="ECO:0000313" key="4">
    <source>
        <dbReference type="EMBL" id="AKJ69503.1"/>
    </source>
</evidence>
<dbReference type="KEGG" id="ptx:ABW99_16065"/>
<evidence type="ECO:0000313" key="5">
    <source>
        <dbReference type="Proteomes" id="UP000036700"/>
    </source>
</evidence>
<dbReference type="PANTHER" id="PTHR33643">
    <property type="entry name" value="UREASE ACCESSORY PROTEIN D"/>
    <property type="match status" value="1"/>
</dbReference>
<comment type="function">
    <text evidence="3">Required for maturation of urease via the functional incorporation of the urease nickel metallocenter.</text>
</comment>
<organism evidence="4 5">
    <name type="scientific">Pandoraea thiooxydans</name>
    <dbReference type="NCBI Taxonomy" id="445709"/>
    <lineage>
        <taxon>Bacteria</taxon>
        <taxon>Pseudomonadati</taxon>
        <taxon>Pseudomonadota</taxon>
        <taxon>Betaproteobacteria</taxon>
        <taxon>Burkholderiales</taxon>
        <taxon>Burkholderiaceae</taxon>
        <taxon>Pandoraea</taxon>
    </lineage>
</organism>
<dbReference type="GO" id="GO:0005737">
    <property type="term" value="C:cytoplasm"/>
    <property type="evidence" value="ECO:0007669"/>
    <property type="project" value="UniProtKB-SubCell"/>
</dbReference>
<dbReference type="HAMAP" id="MF_01384">
    <property type="entry name" value="UreD"/>
    <property type="match status" value="1"/>
</dbReference>
<dbReference type="Pfam" id="PF01774">
    <property type="entry name" value="UreD"/>
    <property type="match status" value="1"/>
</dbReference>
<name>A0A0G3ER14_9BURK</name>
<comment type="similarity">
    <text evidence="1 3">Belongs to the UreD family.</text>
</comment>
<dbReference type="PATRIC" id="fig|445709.3.peg.3399"/>
<dbReference type="STRING" id="445709.ABW99_16065"/>
<reference evidence="5" key="1">
    <citation type="submission" date="2015-06" db="EMBL/GenBank/DDBJ databases">
        <authorList>
            <person name="Lim Y.L."/>
            <person name="Ee R."/>
            <person name="Yong D."/>
            <person name="How K.Y."/>
            <person name="Yin W.F."/>
            <person name="Chan K.G."/>
        </authorList>
    </citation>
    <scope>NUCLEOTIDE SEQUENCE [LARGE SCALE GENOMIC DNA]</scope>
    <source>
        <strain evidence="5">DSM 25325</strain>
    </source>
</reference>
<gene>
    <name evidence="3" type="primary">ureD</name>
    <name evidence="4" type="ORF">ABW99_16065</name>
</gene>
<dbReference type="Proteomes" id="UP000036700">
    <property type="component" value="Chromosome"/>
</dbReference>
<dbReference type="PANTHER" id="PTHR33643:SF1">
    <property type="entry name" value="UREASE ACCESSORY PROTEIN D"/>
    <property type="match status" value="1"/>
</dbReference>
<keyword evidence="3" id="KW-0996">Nickel insertion</keyword>
<dbReference type="OrthoDB" id="9798842at2"/>
<dbReference type="EMBL" id="CP011568">
    <property type="protein sequence ID" value="AKJ69503.1"/>
    <property type="molecule type" value="Genomic_DNA"/>
</dbReference>